<dbReference type="Proteomes" id="UP000184041">
    <property type="component" value="Unassembled WGS sequence"/>
</dbReference>
<evidence type="ECO:0000256" key="1">
    <source>
        <dbReference type="ARBA" id="ARBA00001947"/>
    </source>
</evidence>
<evidence type="ECO:0000256" key="2">
    <source>
        <dbReference type="ARBA" id="ARBA00004196"/>
    </source>
</evidence>
<proteinExistence type="predicted"/>
<keyword evidence="4" id="KW-0479">Metal-binding</keyword>
<dbReference type="GO" id="GO:0004222">
    <property type="term" value="F:metalloendopeptidase activity"/>
    <property type="evidence" value="ECO:0007669"/>
    <property type="project" value="TreeGrafter"/>
</dbReference>
<evidence type="ECO:0000256" key="8">
    <source>
        <dbReference type="SAM" id="MobiDB-lite"/>
    </source>
</evidence>
<comment type="subcellular location">
    <subcellularLocation>
        <location evidence="2">Cell envelope</location>
    </subcellularLocation>
</comment>
<feature type="compositionally biased region" description="Polar residues" evidence="8">
    <location>
        <begin position="21"/>
        <end position="49"/>
    </location>
</feature>
<keyword evidence="12" id="KW-1185">Reference proteome</keyword>
<sequence length="454" mass="50950">MRILLSGILAGFILCGCTGQSSDTPPLAKASTSQKDTVNKDTSNTNTNEPPELDAFGFRINNVEVEERTIKRNESLYLILDKLDFSPRQIFSVSNKAEKVVDLQSMRPGQRYHIYSGSDTASSPDRIVWQKNDMEYVVFDWQQDSLEVYQAVRPLYTETTVTSGTIDNSLYQTISTNGGSPLLAQKLSKIFAWQVDFFSLRSGDSFKTLYENRYVDDEFYGVGDVLAAQLEHRGKLFRAYYFSQGETEGFFTEEGESVQRALLKAPFEYDHRISSPFSRNRMHPILNRRRPHNGVDYAAPYGTPVLSTGDGVVTEARYRGASGNIVQVKHNRTYRTAYLHLKGFAGGIRAGTHVEQGQVIGYVGTTGRSTGPHLHYEIKRNNRPVNPLTMDLPSSESIPEKLMADFNEVREAYDRQLDARKEGDTGESMITLSMPDTTIPGFLNTGAFAGEKMR</sequence>
<evidence type="ECO:0000256" key="3">
    <source>
        <dbReference type="ARBA" id="ARBA00022670"/>
    </source>
</evidence>
<evidence type="ECO:0000256" key="7">
    <source>
        <dbReference type="ARBA" id="ARBA00023049"/>
    </source>
</evidence>
<organism evidence="11 12">
    <name type="scientific">Fodinibius roseus</name>
    <dbReference type="NCBI Taxonomy" id="1194090"/>
    <lineage>
        <taxon>Bacteria</taxon>
        <taxon>Pseudomonadati</taxon>
        <taxon>Balneolota</taxon>
        <taxon>Balneolia</taxon>
        <taxon>Balneolales</taxon>
        <taxon>Balneolaceae</taxon>
        <taxon>Fodinibius</taxon>
    </lineage>
</organism>
<dbReference type="AlphaFoldDB" id="A0A1M5GWD9"/>
<feature type="domain" description="Csd3-like second N-terminal" evidence="10">
    <location>
        <begin position="159"/>
        <end position="278"/>
    </location>
</feature>
<evidence type="ECO:0000256" key="4">
    <source>
        <dbReference type="ARBA" id="ARBA00022723"/>
    </source>
</evidence>
<dbReference type="GO" id="GO:0006508">
    <property type="term" value="P:proteolysis"/>
    <property type="evidence" value="ECO:0007669"/>
    <property type="project" value="UniProtKB-KW"/>
</dbReference>
<dbReference type="RefSeq" id="WP_073066508.1">
    <property type="nucleotide sequence ID" value="NZ_FQUS01000018.1"/>
</dbReference>
<keyword evidence="5" id="KW-0378">Hydrolase</keyword>
<evidence type="ECO:0000259" key="10">
    <source>
        <dbReference type="Pfam" id="PF19425"/>
    </source>
</evidence>
<evidence type="ECO:0000313" key="12">
    <source>
        <dbReference type="Proteomes" id="UP000184041"/>
    </source>
</evidence>
<dbReference type="Gene3D" id="3.10.450.350">
    <property type="match status" value="1"/>
</dbReference>
<keyword evidence="3" id="KW-0645">Protease</keyword>
<dbReference type="EMBL" id="FQUS01000018">
    <property type="protein sequence ID" value="SHG08030.1"/>
    <property type="molecule type" value="Genomic_DNA"/>
</dbReference>
<keyword evidence="6" id="KW-0862">Zinc</keyword>
<comment type="cofactor">
    <cofactor evidence="1">
        <name>Zn(2+)</name>
        <dbReference type="ChEBI" id="CHEBI:29105"/>
    </cofactor>
</comment>
<evidence type="ECO:0000256" key="6">
    <source>
        <dbReference type="ARBA" id="ARBA00022833"/>
    </source>
</evidence>
<dbReference type="CDD" id="cd12797">
    <property type="entry name" value="M23_peptidase"/>
    <property type="match status" value="1"/>
</dbReference>
<feature type="region of interest" description="Disordered" evidence="8">
    <location>
        <begin position="21"/>
        <end position="50"/>
    </location>
</feature>
<evidence type="ECO:0000256" key="5">
    <source>
        <dbReference type="ARBA" id="ARBA00022801"/>
    </source>
</evidence>
<dbReference type="Pfam" id="PF01551">
    <property type="entry name" value="Peptidase_M23"/>
    <property type="match status" value="1"/>
</dbReference>
<dbReference type="FunFam" id="2.70.70.10:FF:000002">
    <property type="entry name" value="Murein DD-endopeptidase MepM"/>
    <property type="match status" value="1"/>
</dbReference>
<dbReference type="OrthoDB" id="9810477at2"/>
<dbReference type="PANTHER" id="PTHR21666">
    <property type="entry name" value="PEPTIDASE-RELATED"/>
    <property type="match status" value="1"/>
</dbReference>
<dbReference type="InterPro" id="IPR045834">
    <property type="entry name" value="Csd3_N2"/>
</dbReference>
<protein>
    <submittedName>
        <fullName evidence="11">Peptidase family M23</fullName>
    </submittedName>
</protein>
<dbReference type="STRING" id="1194090.SAMN05443144_11855"/>
<dbReference type="InterPro" id="IPR016047">
    <property type="entry name" value="M23ase_b-sheet_dom"/>
</dbReference>
<evidence type="ECO:0000259" key="9">
    <source>
        <dbReference type="Pfam" id="PF01551"/>
    </source>
</evidence>
<dbReference type="InterPro" id="IPR011055">
    <property type="entry name" value="Dup_hybrid_motif"/>
</dbReference>
<keyword evidence="7" id="KW-0482">Metalloprotease</keyword>
<dbReference type="SUPFAM" id="SSF51261">
    <property type="entry name" value="Duplicated hybrid motif"/>
    <property type="match status" value="1"/>
</dbReference>
<name>A0A1M5GWD9_9BACT</name>
<dbReference type="PROSITE" id="PS51257">
    <property type="entry name" value="PROKAR_LIPOPROTEIN"/>
    <property type="match status" value="1"/>
</dbReference>
<dbReference type="GO" id="GO:0046872">
    <property type="term" value="F:metal ion binding"/>
    <property type="evidence" value="ECO:0007669"/>
    <property type="project" value="UniProtKB-KW"/>
</dbReference>
<feature type="domain" description="M23ase beta-sheet core" evidence="9">
    <location>
        <begin position="291"/>
        <end position="387"/>
    </location>
</feature>
<accession>A0A1M5GWD9</accession>
<reference evidence="11 12" key="1">
    <citation type="submission" date="2016-11" db="EMBL/GenBank/DDBJ databases">
        <authorList>
            <person name="Jaros S."/>
            <person name="Januszkiewicz K."/>
            <person name="Wedrychowicz H."/>
        </authorList>
    </citation>
    <scope>NUCLEOTIDE SEQUENCE [LARGE SCALE GENOMIC DNA]</scope>
    <source>
        <strain evidence="11 12">DSM 21986</strain>
    </source>
</reference>
<dbReference type="PANTHER" id="PTHR21666:SF288">
    <property type="entry name" value="CELL DIVISION PROTEIN YTFB"/>
    <property type="match status" value="1"/>
</dbReference>
<dbReference type="InterPro" id="IPR050570">
    <property type="entry name" value="Cell_wall_metabolism_enzyme"/>
</dbReference>
<dbReference type="Pfam" id="PF19425">
    <property type="entry name" value="Csd3_N2"/>
    <property type="match status" value="1"/>
</dbReference>
<dbReference type="GO" id="GO:0030313">
    <property type="term" value="C:cell envelope"/>
    <property type="evidence" value="ECO:0007669"/>
    <property type="project" value="UniProtKB-SubCell"/>
</dbReference>
<dbReference type="Gene3D" id="2.70.70.10">
    <property type="entry name" value="Glucose Permease (Domain IIA)"/>
    <property type="match status" value="1"/>
</dbReference>
<gene>
    <name evidence="11" type="ORF">SAMN05443144_11855</name>
</gene>
<evidence type="ECO:0000313" key="11">
    <source>
        <dbReference type="EMBL" id="SHG08030.1"/>
    </source>
</evidence>